<feature type="chain" id="PRO_5020387487" evidence="1">
    <location>
        <begin position="21"/>
        <end position="144"/>
    </location>
</feature>
<evidence type="ECO:0000313" key="3">
    <source>
        <dbReference type="EMBL" id="THU40525.1"/>
    </source>
</evidence>
<evidence type="ECO:0000259" key="2">
    <source>
        <dbReference type="Pfam" id="PF09917"/>
    </source>
</evidence>
<keyword evidence="4" id="KW-1185">Reference proteome</keyword>
<evidence type="ECO:0000256" key="1">
    <source>
        <dbReference type="SAM" id="SignalP"/>
    </source>
</evidence>
<dbReference type="Proteomes" id="UP000306918">
    <property type="component" value="Unassembled WGS sequence"/>
</dbReference>
<dbReference type="Pfam" id="PF09917">
    <property type="entry name" value="DUF2147"/>
    <property type="match status" value="1"/>
</dbReference>
<dbReference type="EMBL" id="STFF01000002">
    <property type="protein sequence ID" value="THU40525.1"/>
    <property type="molecule type" value="Genomic_DNA"/>
</dbReference>
<protein>
    <submittedName>
        <fullName evidence="3">DUF2147 domain-containing protein</fullName>
    </submittedName>
</protein>
<organism evidence="3 4">
    <name type="scientific">Niastella caeni</name>
    <dbReference type="NCBI Taxonomy" id="2569763"/>
    <lineage>
        <taxon>Bacteria</taxon>
        <taxon>Pseudomonadati</taxon>
        <taxon>Bacteroidota</taxon>
        <taxon>Chitinophagia</taxon>
        <taxon>Chitinophagales</taxon>
        <taxon>Chitinophagaceae</taxon>
        <taxon>Niastella</taxon>
    </lineage>
</organism>
<comment type="caution">
    <text evidence="3">The sequence shown here is derived from an EMBL/GenBank/DDBJ whole genome shotgun (WGS) entry which is preliminary data.</text>
</comment>
<gene>
    <name evidence="3" type="ORF">FAM09_10260</name>
</gene>
<dbReference type="AlphaFoldDB" id="A0A4S8HYE2"/>
<keyword evidence="1" id="KW-0732">Signal</keyword>
<feature type="signal peptide" evidence="1">
    <location>
        <begin position="1"/>
        <end position="20"/>
    </location>
</feature>
<dbReference type="OrthoDB" id="9814399at2"/>
<accession>A0A4S8HYE2</accession>
<reference evidence="3 4" key="1">
    <citation type="submission" date="2019-04" db="EMBL/GenBank/DDBJ databases">
        <title>Niastella caeni sp. nov., isolated from activated sludge.</title>
        <authorList>
            <person name="Sheng M."/>
        </authorList>
    </citation>
    <scope>NUCLEOTIDE SEQUENCE [LARGE SCALE GENOMIC DNA]</scope>
    <source>
        <strain evidence="3 4">HX-2-15</strain>
    </source>
</reference>
<sequence>MKIVKILLFILLAGMKPAFSQNADAVVGNWLNAEKDAKVQIYKAGGKYYGKIVWLKEPNEADGKTPKKDKKNSSEALRSRPILNLVILTEFTYDDGKWDDGEIYDPKSGKTYSSNMKLKGDKLEIRGYVGISAFGRTTTWTRAS</sequence>
<proteinExistence type="predicted"/>
<feature type="domain" description="DUF2147" evidence="2">
    <location>
        <begin position="28"/>
        <end position="142"/>
    </location>
</feature>
<dbReference type="Gene3D" id="2.40.128.520">
    <property type="match status" value="1"/>
</dbReference>
<dbReference type="PANTHER" id="PTHR36919:SF2">
    <property type="entry name" value="BLL6627 PROTEIN"/>
    <property type="match status" value="1"/>
</dbReference>
<evidence type="ECO:0000313" key="4">
    <source>
        <dbReference type="Proteomes" id="UP000306918"/>
    </source>
</evidence>
<name>A0A4S8HYE2_9BACT</name>
<dbReference type="PANTHER" id="PTHR36919">
    <property type="entry name" value="BLR1215 PROTEIN"/>
    <property type="match status" value="1"/>
</dbReference>
<dbReference type="InterPro" id="IPR019223">
    <property type="entry name" value="DUF2147"/>
</dbReference>